<keyword evidence="3" id="KW-1185">Reference proteome</keyword>
<name>A0A9P7VQJ0_9AGAR</name>
<reference evidence="2" key="1">
    <citation type="submission" date="2020-11" db="EMBL/GenBank/DDBJ databases">
        <title>Adaptations for nitrogen fixation in a non-lichenized fungal sporocarp promotes dispersal by wood-feeding termites.</title>
        <authorList>
            <consortium name="DOE Joint Genome Institute"/>
            <person name="Koch R.A."/>
            <person name="Yoon G."/>
            <person name="Arayal U."/>
            <person name="Lail K."/>
            <person name="Amirebrahimi M."/>
            <person name="Labutti K."/>
            <person name="Lipzen A."/>
            <person name="Riley R."/>
            <person name="Barry K."/>
            <person name="Henrissat B."/>
            <person name="Grigoriev I.V."/>
            <person name="Herr J.R."/>
            <person name="Aime M.C."/>
        </authorList>
    </citation>
    <scope>NUCLEOTIDE SEQUENCE</scope>
    <source>
        <strain evidence="2">MCA 3950</strain>
    </source>
</reference>
<accession>A0A9P7VQJ0</accession>
<feature type="region of interest" description="Disordered" evidence="1">
    <location>
        <begin position="111"/>
        <end position="134"/>
    </location>
</feature>
<dbReference type="AlphaFoldDB" id="A0A9P7VQJ0"/>
<evidence type="ECO:0000313" key="2">
    <source>
        <dbReference type="EMBL" id="KAG7445059.1"/>
    </source>
</evidence>
<dbReference type="GeneID" id="66102350"/>
<dbReference type="RefSeq" id="XP_043038559.1">
    <property type="nucleotide sequence ID" value="XM_043180054.1"/>
</dbReference>
<dbReference type="OrthoDB" id="2980331at2759"/>
<evidence type="ECO:0000256" key="1">
    <source>
        <dbReference type="SAM" id="MobiDB-lite"/>
    </source>
</evidence>
<dbReference type="EMBL" id="MU250538">
    <property type="protein sequence ID" value="KAG7445059.1"/>
    <property type="molecule type" value="Genomic_DNA"/>
</dbReference>
<proteinExistence type="predicted"/>
<comment type="caution">
    <text evidence="2">The sequence shown here is derived from an EMBL/GenBank/DDBJ whole genome shotgun (WGS) entry which is preliminary data.</text>
</comment>
<protein>
    <submittedName>
        <fullName evidence="2">Uncharacterized protein</fullName>
    </submittedName>
</protein>
<evidence type="ECO:0000313" key="3">
    <source>
        <dbReference type="Proteomes" id="UP000812287"/>
    </source>
</evidence>
<dbReference type="Proteomes" id="UP000812287">
    <property type="component" value="Unassembled WGS sequence"/>
</dbReference>
<sequence>MDVHKRIIKRQGLCEIETPTQRVLDFFNSSPGNFSFIRLFLDLIRVLMPSYELPPLTDDLDLNNFETFATSSKRAPSLGPLWFIPPRYKPTRSNTRLDVISIRQARYRDCRPRAVPDQGSSSGEDSDDAMMDTSPDFYESPQRVICREHISYPAAPYGMFSFFFSEISGLFGILTRAIIAPRAFSSSLHAQQDKVHSMRPPFPSSSLRPASHRMLPPYAYEPSKPGRYQY</sequence>
<organism evidence="2 3">
    <name type="scientific">Guyanagaster necrorhizus</name>
    <dbReference type="NCBI Taxonomy" id="856835"/>
    <lineage>
        <taxon>Eukaryota</taxon>
        <taxon>Fungi</taxon>
        <taxon>Dikarya</taxon>
        <taxon>Basidiomycota</taxon>
        <taxon>Agaricomycotina</taxon>
        <taxon>Agaricomycetes</taxon>
        <taxon>Agaricomycetidae</taxon>
        <taxon>Agaricales</taxon>
        <taxon>Marasmiineae</taxon>
        <taxon>Physalacriaceae</taxon>
        <taxon>Guyanagaster</taxon>
    </lineage>
</organism>
<gene>
    <name evidence="2" type="ORF">BT62DRAFT_208072</name>
</gene>